<gene>
    <name evidence="2" type="ORF">RCOM_0156360</name>
</gene>
<evidence type="ECO:0000256" key="1">
    <source>
        <dbReference type="SAM" id="MobiDB-lite"/>
    </source>
</evidence>
<evidence type="ECO:0000313" key="2">
    <source>
        <dbReference type="EMBL" id="EEF26963.1"/>
    </source>
</evidence>
<accession>B9TB01</accession>
<feature type="region of interest" description="Disordered" evidence="1">
    <location>
        <begin position="1"/>
        <end position="60"/>
    </location>
</feature>
<name>B9TB01_RICCO</name>
<keyword evidence="3" id="KW-1185">Reference proteome</keyword>
<reference evidence="3" key="1">
    <citation type="journal article" date="2010" name="Nat. Biotechnol.">
        <title>Draft genome sequence of the oilseed species Ricinus communis.</title>
        <authorList>
            <person name="Chan A.P."/>
            <person name="Crabtree J."/>
            <person name="Zhao Q."/>
            <person name="Lorenzi H."/>
            <person name="Orvis J."/>
            <person name="Puiu D."/>
            <person name="Melake-Berhan A."/>
            <person name="Jones K.M."/>
            <person name="Redman J."/>
            <person name="Chen G."/>
            <person name="Cahoon E.B."/>
            <person name="Gedil M."/>
            <person name="Stanke M."/>
            <person name="Haas B.J."/>
            <person name="Wortman J.R."/>
            <person name="Fraser-Liggett C.M."/>
            <person name="Ravel J."/>
            <person name="Rabinowicz P.D."/>
        </authorList>
    </citation>
    <scope>NUCLEOTIDE SEQUENCE [LARGE SCALE GENOMIC DNA]</scope>
    <source>
        <strain evidence="3">cv. Hale</strain>
    </source>
</reference>
<sequence>MVKHGPPRGPSRTSASPTRAYAGAASRQAHSSMGMRQATDMTASRNERKAKAYDGTAVGF</sequence>
<dbReference type="AlphaFoldDB" id="B9TB01"/>
<organism evidence="2 3">
    <name type="scientific">Ricinus communis</name>
    <name type="common">Castor bean</name>
    <dbReference type="NCBI Taxonomy" id="3988"/>
    <lineage>
        <taxon>Eukaryota</taxon>
        <taxon>Viridiplantae</taxon>
        <taxon>Streptophyta</taxon>
        <taxon>Embryophyta</taxon>
        <taxon>Tracheophyta</taxon>
        <taxon>Spermatophyta</taxon>
        <taxon>Magnoliopsida</taxon>
        <taxon>eudicotyledons</taxon>
        <taxon>Gunneridae</taxon>
        <taxon>Pentapetalae</taxon>
        <taxon>rosids</taxon>
        <taxon>fabids</taxon>
        <taxon>Malpighiales</taxon>
        <taxon>Euphorbiaceae</taxon>
        <taxon>Acalyphoideae</taxon>
        <taxon>Acalypheae</taxon>
        <taxon>Ricinus</taxon>
    </lineage>
</organism>
<dbReference type="InParanoid" id="B9TB01"/>
<evidence type="ECO:0000313" key="3">
    <source>
        <dbReference type="Proteomes" id="UP000008311"/>
    </source>
</evidence>
<dbReference type="Proteomes" id="UP000008311">
    <property type="component" value="Unassembled WGS sequence"/>
</dbReference>
<dbReference type="EMBL" id="EQ976080">
    <property type="protein sequence ID" value="EEF26963.1"/>
    <property type="molecule type" value="Genomic_DNA"/>
</dbReference>
<protein>
    <submittedName>
        <fullName evidence="2">Uncharacterized protein</fullName>
    </submittedName>
</protein>
<proteinExistence type="predicted"/>